<sequence length="112" mass="12689">MPTVILLKIVFDTNEYVKKIAKSDTYFHTFLNKENIAAGILRLGPGEEDTQEPHESDEVYYVVKGDGFLTIDGKNHDISEGMSYYVAKKVAHKFHGNKKELVVMYFFGGPDV</sequence>
<organism evidence="3 4">
    <name type="scientific">Nitrosotalea devaniterrae</name>
    <dbReference type="NCBI Taxonomy" id="1078905"/>
    <lineage>
        <taxon>Archaea</taxon>
        <taxon>Nitrososphaerota</taxon>
        <taxon>Nitrososphaeria</taxon>
        <taxon>Nitrosotaleales</taxon>
        <taxon>Nitrosotaleaceae</taxon>
        <taxon>Nitrosotalea</taxon>
    </lineage>
</organism>
<dbReference type="AlphaFoldDB" id="A0A128A2Q4"/>
<proteinExistence type="predicted"/>
<protein>
    <submittedName>
        <fullName evidence="3">Cupin 2 conserved barrel domain protein</fullName>
    </submittedName>
</protein>
<dbReference type="PANTHER" id="PTHR35848">
    <property type="entry name" value="OXALATE-BINDING PROTEIN"/>
    <property type="match status" value="1"/>
</dbReference>
<dbReference type="InterPro" id="IPR011051">
    <property type="entry name" value="RmlC_Cupin_sf"/>
</dbReference>
<dbReference type="KEGG" id="ndv:NDEV_0866"/>
<evidence type="ECO:0000313" key="3">
    <source>
        <dbReference type="EMBL" id="CUR51631.1"/>
    </source>
</evidence>
<dbReference type="InterPro" id="IPR013096">
    <property type="entry name" value="Cupin_2"/>
</dbReference>
<feature type="domain" description="Cupin type-2" evidence="2">
    <location>
        <begin position="40"/>
        <end position="104"/>
    </location>
</feature>
<dbReference type="InterPro" id="IPR014710">
    <property type="entry name" value="RmlC-like_jellyroll"/>
</dbReference>
<dbReference type="Proteomes" id="UP000196239">
    <property type="component" value="Chromosome 1"/>
</dbReference>
<name>A0A128A2Q4_9ARCH</name>
<evidence type="ECO:0000313" key="4">
    <source>
        <dbReference type="Proteomes" id="UP000196239"/>
    </source>
</evidence>
<evidence type="ECO:0000256" key="1">
    <source>
        <dbReference type="ARBA" id="ARBA00022723"/>
    </source>
</evidence>
<dbReference type="EMBL" id="LN890280">
    <property type="protein sequence ID" value="CUR51631.1"/>
    <property type="molecule type" value="Genomic_DNA"/>
</dbReference>
<evidence type="ECO:0000259" key="2">
    <source>
        <dbReference type="Pfam" id="PF07883"/>
    </source>
</evidence>
<keyword evidence="4" id="KW-1185">Reference proteome</keyword>
<dbReference type="PANTHER" id="PTHR35848:SF6">
    <property type="entry name" value="CUPIN TYPE-2 DOMAIN-CONTAINING PROTEIN"/>
    <property type="match status" value="1"/>
</dbReference>
<keyword evidence="1" id="KW-0479">Metal-binding</keyword>
<dbReference type="SUPFAM" id="SSF51182">
    <property type="entry name" value="RmlC-like cupins"/>
    <property type="match status" value="1"/>
</dbReference>
<reference evidence="4" key="1">
    <citation type="submission" date="2015-10" db="EMBL/GenBank/DDBJ databases">
        <authorList>
            <person name="Lehtovirta-Morley L.E."/>
            <person name="Vieille C."/>
        </authorList>
    </citation>
    <scope>NUCLEOTIDE SEQUENCE [LARGE SCALE GENOMIC DNA]</scope>
</reference>
<dbReference type="GO" id="GO:0046872">
    <property type="term" value="F:metal ion binding"/>
    <property type="evidence" value="ECO:0007669"/>
    <property type="project" value="UniProtKB-KW"/>
</dbReference>
<dbReference type="Gene3D" id="2.60.120.10">
    <property type="entry name" value="Jelly Rolls"/>
    <property type="match status" value="1"/>
</dbReference>
<dbReference type="InterPro" id="IPR051610">
    <property type="entry name" value="GPI/OXD"/>
</dbReference>
<gene>
    <name evidence="3" type="ORF">NDEV_0866</name>
</gene>
<dbReference type="Pfam" id="PF07883">
    <property type="entry name" value="Cupin_2"/>
    <property type="match status" value="1"/>
</dbReference>
<accession>A0A128A2Q4</accession>